<dbReference type="RefSeq" id="WP_225942054.1">
    <property type="nucleotide sequence ID" value="NZ_JADBEL010000012.1"/>
</dbReference>
<keyword evidence="1" id="KW-1133">Transmembrane helix</keyword>
<feature type="transmembrane region" description="Helical" evidence="1">
    <location>
        <begin position="236"/>
        <end position="256"/>
    </location>
</feature>
<name>A0A927R4T3_9BACL</name>
<keyword evidence="1" id="KW-0812">Transmembrane</keyword>
<evidence type="ECO:0000259" key="2">
    <source>
        <dbReference type="Pfam" id="PF14258"/>
    </source>
</evidence>
<dbReference type="EMBL" id="JADBEL010000012">
    <property type="protein sequence ID" value="MBE1555243.1"/>
    <property type="molecule type" value="Genomic_DNA"/>
</dbReference>
<organism evidence="3 4">
    <name type="scientific">Sporosarcina limicola</name>
    <dbReference type="NCBI Taxonomy" id="34101"/>
    <lineage>
        <taxon>Bacteria</taxon>
        <taxon>Bacillati</taxon>
        <taxon>Bacillota</taxon>
        <taxon>Bacilli</taxon>
        <taxon>Bacillales</taxon>
        <taxon>Caryophanaceae</taxon>
        <taxon>Sporosarcina</taxon>
    </lineage>
</organism>
<keyword evidence="1" id="KW-0472">Membrane</keyword>
<feature type="domain" description="DUF4350" evidence="2">
    <location>
        <begin position="41"/>
        <end position="209"/>
    </location>
</feature>
<sequence>MQNQLANKKMWIWLAILLTILLLSRYVLVQGQPKDYSIYASDSPSPTGVKAFYTYILNHRDAVKRWTDSPNQLPNNPENQLLVMVEPYFIPTSEELDSYTRFMEAGNAILLLKENPKGMFGLETKFVETDEVNVFDPAGATYRTKVGGNSPFRLLENAQDEILLSDDVGTIALKRVVGEGQLIVANSPKWITNGEIVTEDYLALILALVNDEDKKTILFDEYIHGEKNAATLLTIYPRWFILIMIQGSLLTILWLWTRGKRFGPVFISREETVRFSDEGIKALAAWYIRGRRYHDSIVIQANYVKTLLQEHWRIPYHKEWKDLTEQFERKWPDMRKDEIHSLLNGLTEVLEKSKVSKQEYLLWSKRLEKIRKEVEEG</sequence>
<evidence type="ECO:0000313" key="4">
    <source>
        <dbReference type="Proteomes" id="UP000658225"/>
    </source>
</evidence>
<dbReference type="AlphaFoldDB" id="A0A927R4T3"/>
<dbReference type="Proteomes" id="UP000658225">
    <property type="component" value="Unassembled WGS sequence"/>
</dbReference>
<dbReference type="Pfam" id="PF14258">
    <property type="entry name" value="DUF4350"/>
    <property type="match status" value="1"/>
</dbReference>
<accession>A0A927R4T3</accession>
<keyword evidence="4" id="KW-1185">Reference proteome</keyword>
<evidence type="ECO:0000313" key="3">
    <source>
        <dbReference type="EMBL" id="MBE1555243.1"/>
    </source>
</evidence>
<dbReference type="InterPro" id="IPR025646">
    <property type="entry name" value="DUF4350"/>
</dbReference>
<evidence type="ECO:0000256" key="1">
    <source>
        <dbReference type="SAM" id="Phobius"/>
    </source>
</evidence>
<proteinExistence type="predicted"/>
<gene>
    <name evidence="3" type="ORF">H4683_002348</name>
</gene>
<reference evidence="3" key="1">
    <citation type="submission" date="2020-10" db="EMBL/GenBank/DDBJ databases">
        <title>Genomic Encyclopedia of Type Strains, Phase IV (KMG-IV): sequencing the most valuable type-strain genomes for metagenomic binning, comparative biology and taxonomic classification.</title>
        <authorList>
            <person name="Goeker M."/>
        </authorList>
    </citation>
    <scope>NUCLEOTIDE SEQUENCE</scope>
    <source>
        <strain evidence="3">DSM 13886</strain>
    </source>
</reference>
<protein>
    <recommendedName>
        <fullName evidence="2">DUF4350 domain-containing protein</fullName>
    </recommendedName>
</protein>
<comment type="caution">
    <text evidence="3">The sequence shown here is derived from an EMBL/GenBank/DDBJ whole genome shotgun (WGS) entry which is preliminary data.</text>
</comment>